<dbReference type="Proteomes" id="UP000299102">
    <property type="component" value="Unassembled WGS sequence"/>
</dbReference>
<comment type="caution">
    <text evidence="1">The sequence shown here is derived from an EMBL/GenBank/DDBJ whole genome shotgun (WGS) entry which is preliminary data.</text>
</comment>
<dbReference type="InterPro" id="IPR036397">
    <property type="entry name" value="RNaseH_sf"/>
</dbReference>
<name>A0A4C1ZHI2_EUMVA</name>
<evidence type="ECO:0000313" key="2">
    <source>
        <dbReference type="Proteomes" id="UP000299102"/>
    </source>
</evidence>
<dbReference type="OrthoDB" id="10042427at2759"/>
<dbReference type="AlphaFoldDB" id="A0A4C1ZHI2"/>
<organism evidence="1 2">
    <name type="scientific">Eumeta variegata</name>
    <name type="common">Bagworm moth</name>
    <name type="synonym">Eumeta japonica</name>
    <dbReference type="NCBI Taxonomy" id="151549"/>
    <lineage>
        <taxon>Eukaryota</taxon>
        <taxon>Metazoa</taxon>
        <taxon>Ecdysozoa</taxon>
        <taxon>Arthropoda</taxon>
        <taxon>Hexapoda</taxon>
        <taxon>Insecta</taxon>
        <taxon>Pterygota</taxon>
        <taxon>Neoptera</taxon>
        <taxon>Endopterygota</taxon>
        <taxon>Lepidoptera</taxon>
        <taxon>Glossata</taxon>
        <taxon>Ditrysia</taxon>
        <taxon>Tineoidea</taxon>
        <taxon>Psychidae</taxon>
        <taxon>Oiketicinae</taxon>
        <taxon>Eumeta</taxon>
    </lineage>
</organism>
<evidence type="ECO:0000313" key="1">
    <source>
        <dbReference type="EMBL" id="GBP87258.1"/>
    </source>
</evidence>
<dbReference type="GO" id="GO:0003676">
    <property type="term" value="F:nucleic acid binding"/>
    <property type="evidence" value="ECO:0007669"/>
    <property type="project" value="InterPro"/>
</dbReference>
<gene>
    <name evidence="1" type="ORF">EVAR_59186_1</name>
</gene>
<reference evidence="1 2" key="1">
    <citation type="journal article" date="2019" name="Commun. Biol.">
        <title>The bagworm genome reveals a unique fibroin gene that provides high tensile strength.</title>
        <authorList>
            <person name="Kono N."/>
            <person name="Nakamura H."/>
            <person name="Ohtoshi R."/>
            <person name="Tomita M."/>
            <person name="Numata K."/>
            <person name="Arakawa K."/>
        </authorList>
    </citation>
    <scope>NUCLEOTIDE SEQUENCE [LARGE SCALE GENOMIC DNA]</scope>
</reference>
<dbReference type="Gene3D" id="3.30.420.10">
    <property type="entry name" value="Ribonuclease H-like superfamily/Ribonuclease H"/>
    <property type="match status" value="1"/>
</dbReference>
<accession>A0A4C1ZHI2</accession>
<dbReference type="EMBL" id="BGZK01001847">
    <property type="protein sequence ID" value="GBP87258.1"/>
    <property type="molecule type" value="Genomic_DNA"/>
</dbReference>
<evidence type="ECO:0008006" key="3">
    <source>
        <dbReference type="Google" id="ProtNLM"/>
    </source>
</evidence>
<sequence length="85" mass="9939">MQRFAGGESNAVNDIVTGIEMLAHPPYSTNLAPGNFYLFLKIKEKLEKTRLRMPRKQWLHMKKVVEATPKCEWAKCFSGRFHRMQ</sequence>
<keyword evidence="2" id="KW-1185">Reference proteome</keyword>
<protein>
    <recommendedName>
        <fullName evidence="3">Histone-lysine N-methyltransferase SETMAR</fullName>
    </recommendedName>
</protein>
<proteinExistence type="predicted"/>